<keyword evidence="2" id="KW-1185">Reference proteome</keyword>
<sequence length="80" mass="8679">MAIDGDCMQVRSETDLVLQAQQDALTPFQVKAADGCHLNRRTLETIKAAGFAHLDASYFELSGFLWLNPTVAGIAIKGQV</sequence>
<proteinExistence type="predicted"/>
<dbReference type="EMBL" id="JWZX01000850">
    <property type="protein sequence ID" value="KOO35488.1"/>
    <property type="molecule type" value="Genomic_DNA"/>
</dbReference>
<reference evidence="2" key="1">
    <citation type="journal article" date="2015" name="PLoS Genet.">
        <title>Genome Sequence and Transcriptome Analyses of Chrysochromulina tobin: Metabolic Tools for Enhanced Algal Fitness in the Prominent Order Prymnesiales (Haptophyceae).</title>
        <authorList>
            <person name="Hovde B.T."/>
            <person name="Deodato C.R."/>
            <person name="Hunsperger H.M."/>
            <person name="Ryken S.A."/>
            <person name="Yost W."/>
            <person name="Jha R.K."/>
            <person name="Patterson J."/>
            <person name="Monnat R.J. Jr."/>
            <person name="Barlow S.B."/>
            <person name="Starkenburg S.R."/>
            <person name="Cattolico R.A."/>
        </authorList>
    </citation>
    <scope>NUCLEOTIDE SEQUENCE</scope>
    <source>
        <strain evidence="2">CCMP291</strain>
    </source>
</reference>
<gene>
    <name evidence="1" type="ORF">Ctob_015682</name>
</gene>
<name>A0A0M0KAR8_9EUKA</name>
<evidence type="ECO:0000313" key="1">
    <source>
        <dbReference type="EMBL" id="KOO35488.1"/>
    </source>
</evidence>
<dbReference type="PANTHER" id="PTHR45036">
    <property type="entry name" value="METHYLTRANSFERASE LIKE 7B"/>
    <property type="match status" value="1"/>
</dbReference>
<dbReference type="PANTHER" id="PTHR45036:SF1">
    <property type="entry name" value="METHYLTRANSFERASE LIKE 7A"/>
    <property type="match status" value="1"/>
</dbReference>
<accession>A0A0M0KAR8</accession>
<dbReference type="InterPro" id="IPR052356">
    <property type="entry name" value="Thiol_S-MT"/>
</dbReference>
<comment type="caution">
    <text evidence="1">The sequence shown here is derived from an EMBL/GenBank/DDBJ whole genome shotgun (WGS) entry which is preliminary data.</text>
</comment>
<organism evidence="1 2">
    <name type="scientific">Chrysochromulina tobinii</name>
    <dbReference type="NCBI Taxonomy" id="1460289"/>
    <lineage>
        <taxon>Eukaryota</taxon>
        <taxon>Haptista</taxon>
        <taxon>Haptophyta</taxon>
        <taxon>Prymnesiophyceae</taxon>
        <taxon>Prymnesiales</taxon>
        <taxon>Chrysochromulinaceae</taxon>
        <taxon>Chrysochromulina</taxon>
    </lineage>
</organism>
<dbReference type="Proteomes" id="UP000037460">
    <property type="component" value="Unassembled WGS sequence"/>
</dbReference>
<evidence type="ECO:0000313" key="2">
    <source>
        <dbReference type="Proteomes" id="UP000037460"/>
    </source>
</evidence>
<dbReference type="AlphaFoldDB" id="A0A0M0KAR8"/>
<protein>
    <submittedName>
        <fullName evidence="1">Uncharacterized protein</fullName>
    </submittedName>
</protein>
<dbReference type="OrthoDB" id="416496at2759"/>